<dbReference type="AlphaFoldDB" id="A0A1H2EHA5"/>
<evidence type="ECO:0000313" key="3">
    <source>
        <dbReference type="Proteomes" id="UP000243232"/>
    </source>
</evidence>
<sequence length="324" mass="36346">MNFTRHKSAITLIRLVWLCLLFASAVPASEVLRYPKSLPGFEDRDAYALELLQLALHKAGSNLQLQASANYMEKSRALTELANNRSVDVVWSMTSTAREADLLPIRISIDKGLLGWRIALLSADKAQLLQQVTSLQDLQQLRAGQGHDWPDRYILEASHLPVVTSSSYASLFLMLKAGRFDYFPRSLLEIEEELRRLKSTGLVADPYLLLHYPSNTYFFVAPGNRALARTLTIGLQRAIADGSFDRLFYSNFGDVLRRARIGQRRVIELENPLLPATRPLQPNELKLNREHLPDPGNPRRPAPQAGCNQRPADNNVFSTGPATC</sequence>
<name>A0A1H2EHA5_9PSED</name>
<dbReference type="STRING" id="364197.SAMN05216296_0785"/>
<dbReference type="Gene3D" id="3.40.190.10">
    <property type="entry name" value="Periplasmic binding protein-like II"/>
    <property type="match status" value="2"/>
</dbReference>
<evidence type="ECO:0000313" key="2">
    <source>
        <dbReference type="EMBL" id="SDT94516.1"/>
    </source>
</evidence>
<keyword evidence="3" id="KW-1185">Reference proteome</keyword>
<reference evidence="3" key="1">
    <citation type="submission" date="2016-10" db="EMBL/GenBank/DDBJ databases">
        <authorList>
            <person name="Varghese N."/>
            <person name="Submissions S."/>
        </authorList>
    </citation>
    <scope>NUCLEOTIDE SEQUENCE [LARGE SCALE GENOMIC DNA]</scope>
    <source>
        <strain evidence="3">DSM 17875</strain>
    </source>
</reference>
<dbReference type="EMBL" id="LT629785">
    <property type="protein sequence ID" value="SDT94516.1"/>
    <property type="molecule type" value="Genomic_DNA"/>
</dbReference>
<dbReference type="RefSeq" id="WP_197673534.1">
    <property type="nucleotide sequence ID" value="NZ_LT629785.1"/>
</dbReference>
<dbReference type="SUPFAM" id="SSF53850">
    <property type="entry name" value="Periplasmic binding protein-like II"/>
    <property type="match status" value="1"/>
</dbReference>
<accession>A0A1H2EHA5</accession>
<protein>
    <submittedName>
        <fullName evidence="2">Amino acid ABC transporter substrate-binding protein, PAAT family</fullName>
    </submittedName>
</protein>
<feature type="region of interest" description="Disordered" evidence="1">
    <location>
        <begin position="278"/>
        <end position="324"/>
    </location>
</feature>
<feature type="compositionally biased region" description="Polar residues" evidence="1">
    <location>
        <begin position="311"/>
        <end position="324"/>
    </location>
</feature>
<dbReference type="Proteomes" id="UP000243232">
    <property type="component" value="Chromosome I"/>
</dbReference>
<gene>
    <name evidence="2" type="ORF">SAMN05216296_0785</name>
</gene>
<proteinExistence type="predicted"/>
<evidence type="ECO:0000256" key="1">
    <source>
        <dbReference type="SAM" id="MobiDB-lite"/>
    </source>
</evidence>
<organism evidence="2 3">
    <name type="scientific">Pseudomonas pohangensis</name>
    <dbReference type="NCBI Taxonomy" id="364197"/>
    <lineage>
        <taxon>Bacteria</taxon>
        <taxon>Pseudomonadati</taxon>
        <taxon>Pseudomonadota</taxon>
        <taxon>Gammaproteobacteria</taxon>
        <taxon>Pseudomonadales</taxon>
        <taxon>Pseudomonadaceae</taxon>
        <taxon>Pseudomonas</taxon>
    </lineage>
</organism>